<keyword evidence="3" id="KW-1185">Reference proteome</keyword>
<dbReference type="AlphaFoldDB" id="A0AAV2CIE5"/>
<organism evidence="2 3">
    <name type="scientific">Linum trigynum</name>
    <dbReference type="NCBI Taxonomy" id="586398"/>
    <lineage>
        <taxon>Eukaryota</taxon>
        <taxon>Viridiplantae</taxon>
        <taxon>Streptophyta</taxon>
        <taxon>Embryophyta</taxon>
        <taxon>Tracheophyta</taxon>
        <taxon>Spermatophyta</taxon>
        <taxon>Magnoliopsida</taxon>
        <taxon>eudicotyledons</taxon>
        <taxon>Gunneridae</taxon>
        <taxon>Pentapetalae</taxon>
        <taxon>rosids</taxon>
        <taxon>fabids</taxon>
        <taxon>Malpighiales</taxon>
        <taxon>Linaceae</taxon>
        <taxon>Linum</taxon>
    </lineage>
</organism>
<protein>
    <submittedName>
        <fullName evidence="2">Uncharacterized protein</fullName>
    </submittedName>
</protein>
<feature type="region of interest" description="Disordered" evidence="1">
    <location>
        <begin position="1"/>
        <end position="30"/>
    </location>
</feature>
<feature type="region of interest" description="Disordered" evidence="1">
    <location>
        <begin position="63"/>
        <end position="88"/>
    </location>
</feature>
<name>A0AAV2CIE5_9ROSI</name>
<sequence length="88" mass="9383">MSKKSLQIQSPAKKGLSQGSKHPAFPKTAEEVSTFLAQSQLKAEEFMKKAAAGSSDVAMEETNLSILTEKTPQTSNLAVTPTDLQSSN</sequence>
<dbReference type="EMBL" id="OZ034813">
    <property type="protein sequence ID" value="CAL1355701.1"/>
    <property type="molecule type" value="Genomic_DNA"/>
</dbReference>
<evidence type="ECO:0000313" key="2">
    <source>
        <dbReference type="EMBL" id="CAL1355701.1"/>
    </source>
</evidence>
<evidence type="ECO:0000313" key="3">
    <source>
        <dbReference type="Proteomes" id="UP001497516"/>
    </source>
</evidence>
<proteinExistence type="predicted"/>
<gene>
    <name evidence="2" type="ORF">LTRI10_LOCUS3446</name>
</gene>
<accession>A0AAV2CIE5</accession>
<evidence type="ECO:0000256" key="1">
    <source>
        <dbReference type="SAM" id="MobiDB-lite"/>
    </source>
</evidence>
<reference evidence="2 3" key="1">
    <citation type="submission" date="2024-04" db="EMBL/GenBank/DDBJ databases">
        <authorList>
            <person name="Fracassetti M."/>
        </authorList>
    </citation>
    <scope>NUCLEOTIDE SEQUENCE [LARGE SCALE GENOMIC DNA]</scope>
</reference>
<feature type="compositionally biased region" description="Polar residues" evidence="1">
    <location>
        <begin position="1"/>
        <end position="10"/>
    </location>
</feature>
<dbReference type="Proteomes" id="UP001497516">
    <property type="component" value="Chromosome 1"/>
</dbReference>